<proteinExistence type="predicted"/>
<evidence type="ECO:0000256" key="1">
    <source>
        <dbReference type="ARBA" id="ARBA00022679"/>
    </source>
</evidence>
<dbReference type="InterPro" id="IPR008278">
    <property type="entry name" value="4-PPantetheinyl_Trfase_dom"/>
</dbReference>
<dbReference type="EMBL" id="JACHHQ010000019">
    <property type="protein sequence ID" value="MBB5202637.1"/>
    <property type="molecule type" value="Genomic_DNA"/>
</dbReference>
<evidence type="ECO:0000313" key="3">
    <source>
        <dbReference type="EMBL" id="MBB5202637.1"/>
    </source>
</evidence>
<dbReference type="Proteomes" id="UP000571084">
    <property type="component" value="Unassembled WGS sequence"/>
</dbReference>
<dbReference type="Gene3D" id="3.90.470.20">
    <property type="entry name" value="4'-phosphopantetheinyl transferase domain"/>
    <property type="match status" value="1"/>
</dbReference>
<dbReference type="RefSeq" id="WP_168057417.1">
    <property type="nucleotide sequence ID" value="NZ_JAAOZT010000023.1"/>
</dbReference>
<dbReference type="GO" id="GO:0000287">
    <property type="term" value="F:magnesium ion binding"/>
    <property type="evidence" value="ECO:0007669"/>
    <property type="project" value="InterPro"/>
</dbReference>
<accession>A0A840RVH8</accession>
<reference evidence="3 4" key="1">
    <citation type="submission" date="2020-08" db="EMBL/GenBank/DDBJ databases">
        <title>Genomic Encyclopedia of Type Strains, Phase IV (KMG-IV): sequencing the most valuable type-strain genomes for metagenomic binning, comparative biology and taxonomic classification.</title>
        <authorList>
            <person name="Goeker M."/>
        </authorList>
    </citation>
    <scope>NUCLEOTIDE SEQUENCE [LARGE SCALE GENOMIC DNA]</scope>
    <source>
        <strain evidence="3 4">DSM 23240</strain>
    </source>
</reference>
<organism evidence="3 4">
    <name type="scientific">Glaciimonas immobilis</name>
    <dbReference type="NCBI Taxonomy" id="728004"/>
    <lineage>
        <taxon>Bacteria</taxon>
        <taxon>Pseudomonadati</taxon>
        <taxon>Pseudomonadota</taxon>
        <taxon>Betaproteobacteria</taxon>
        <taxon>Burkholderiales</taxon>
        <taxon>Oxalobacteraceae</taxon>
        <taxon>Glaciimonas</taxon>
    </lineage>
</organism>
<dbReference type="AlphaFoldDB" id="A0A840RVH8"/>
<keyword evidence="4" id="KW-1185">Reference proteome</keyword>
<evidence type="ECO:0000259" key="2">
    <source>
        <dbReference type="Pfam" id="PF01648"/>
    </source>
</evidence>
<protein>
    <submittedName>
        <fullName evidence="3">4'-phosphopantetheinyl transferase</fullName>
        <ecNumber evidence="3">2.7.8.-</ecNumber>
    </submittedName>
</protein>
<feature type="domain" description="4'-phosphopantetheinyl transferase" evidence="2">
    <location>
        <begin position="118"/>
        <end position="183"/>
    </location>
</feature>
<dbReference type="InterPro" id="IPR037143">
    <property type="entry name" value="4-PPantetheinyl_Trfase_dom_sf"/>
</dbReference>
<comment type="caution">
    <text evidence="3">The sequence shown here is derived from an EMBL/GenBank/DDBJ whole genome shotgun (WGS) entry which is preliminary data.</text>
</comment>
<dbReference type="Pfam" id="PF01648">
    <property type="entry name" value="ACPS"/>
    <property type="match status" value="1"/>
</dbReference>
<gene>
    <name evidence="3" type="ORF">HNR39_004507</name>
</gene>
<dbReference type="GO" id="GO:0008897">
    <property type="term" value="F:holo-[acyl-carrier-protein] synthase activity"/>
    <property type="evidence" value="ECO:0007669"/>
    <property type="project" value="InterPro"/>
</dbReference>
<name>A0A840RVH8_9BURK</name>
<dbReference type="EC" id="2.7.8.-" evidence="3"/>
<keyword evidence="1 3" id="KW-0808">Transferase</keyword>
<evidence type="ECO:0000313" key="4">
    <source>
        <dbReference type="Proteomes" id="UP000571084"/>
    </source>
</evidence>
<dbReference type="SUPFAM" id="SSF56214">
    <property type="entry name" value="4'-phosphopantetheinyl transferase"/>
    <property type="match status" value="2"/>
</dbReference>
<sequence length="211" mass="22639">MPESGSAASIPVLAWPQSAGDLLLDCSNKASDAGKQRSELIVLSIVTPVTTLRDVARERVRLAIRQALGILLDRSPASIPIISNPGQPVFVTLTQPEIGLSISHQPGLSLAAIRLGGSIGIDIMRPEAMPDWEQIAQEYLGDQAYRRLIRQPKAQQVVAFAHEWTRYEASLKCLGLAISEWHRAPQAALLGCRVSALILPDGLVGALATPS</sequence>